<accession>A0A143PT08</accession>
<protein>
    <submittedName>
        <fullName evidence="8">Putative membrane-bound dehydrogenase domain protein</fullName>
    </submittedName>
</protein>
<dbReference type="OrthoDB" id="9805828at2"/>
<dbReference type="STRING" id="1855912.LuPra_05037"/>
<keyword evidence="6" id="KW-0732">Signal</keyword>
<reference evidence="9" key="2">
    <citation type="submission" date="2016-04" db="EMBL/GenBank/DDBJ databases">
        <title>First Complete Genome Sequence of a Subdivision 6 Acidobacterium.</title>
        <authorList>
            <person name="Huang S."/>
            <person name="Vieira S."/>
            <person name="Bunk B."/>
            <person name="Riedel T."/>
            <person name="Sproeer C."/>
            <person name="Overmann J."/>
        </authorList>
    </citation>
    <scope>NUCLEOTIDE SEQUENCE [LARGE SCALE GENOMIC DNA]</scope>
    <source>
        <strain evidence="9">DSM 100886 HEG_-6_39</strain>
    </source>
</reference>
<dbReference type="Pfam" id="PF23500">
    <property type="entry name" value="DUF7133"/>
    <property type="match status" value="1"/>
</dbReference>
<evidence type="ECO:0000313" key="8">
    <source>
        <dbReference type="EMBL" id="AMY11775.1"/>
    </source>
</evidence>
<dbReference type="InterPro" id="IPR013428">
    <property type="entry name" value="Membrane-bound_put_N"/>
</dbReference>
<dbReference type="InterPro" id="IPR011042">
    <property type="entry name" value="6-blade_b-propeller_TolB-like"/>
</dbReference>
<evidence type="ECO:0000256" key="2">
    <source>
        <dbReference type="ARBA" id="ARBA00022723"/>
    </source>
</evidence>
<keyword evidence="2 4" id="KW-0479">Metal-binding</keyword>
<dbReference type="Proteomes" id="UP000076079">
    <property type="component" value="Chromosome"/>
</dbReference>
<evidence type="ECO:0000256" key="5">
    <source>
        <dbReference type="SAM" id="MobiDB-lite"/>
    </source>
</evidence>
<dbReference type="NCBIfam" id="TIGR02603">
    <property type="entry name" value="CxxCH_TIGR02603"/>
    <property type="match status" value="1"/>
</dbReference>
<feature type="compositionally biased region" description="Basic and acidic residues" evidence="5">
    <location>
        <begin position="31"/>
        <end position="42"/>
    </location>
</feature>
<dbReference type="Gene3D" id="1.10.760.10">
    <property type="entry name" value="Cytochrome c-like domain"/>
    <property type="match status" value="1"/>
</dbReference>
<organism evidence="8 9">
    <name type="scientific">Luteitalea pratensis</name>
    <dbReference type="NCBI Taxonomy" id="1855912"/>
    <lineage>
        <taxon>Bacteria</taxon>
        <taxon>Pseudomonadati</taxon>
        <taxon>Acidobacteriota</taxon>
        <taxon>Vicinamibacteria</taxon>
        <taxon>Vicinamibacterales</taxon>
        <taxon>Vicinamibacteraceae</taxon>
        <taxon>Luteitalea</taxon>
    </lineage>
</organism>
<dbReference type="KEGG" id="abac:LuPra_05037"/>
<dbReference type="SUPFAM" id="SSF48371">
    <property type="entry name" value="ARM repeat"/>
    <property type="match status" value="1"/>
</dbReference>
<gene>
    <name evidence="8" type="ORF">LuPra_05037</name>
</gene>
<dbReference type="RefSeq" id="WP_110173293.1">
    <property type="nucleotide sequence ID" value="NZ_CP015136.1"/>
</dbReference>
<keyword evidence="3 4" id="KW-0408">Iron</keyword>
<dbReference type="InterPro" id="IPR055557">
    <property type="entry name" value="DUF7133"/>
</dbReference>
<dbReference type="EMBL" id="CP015136">
    <property type="protein sequence ID" value="AMY11775.1"/>
    <property type="molecule type" value="Genomic_DNA"/>
</dbReference>
<dbReference type="InterPro" id="IPR013427">
    <property type="entry name" value="Haem-bd_dom_put"/>
</dbReference>
<proteinExistence type="predicted"/>
<evidence type="ECO:0000256" key="4">
    <source>
        <dbReference type="PROSITE-ProRule" id="PRU00433"/>
    </source>
</evidence>
<dbReference type="AlphaFoldDB" id="A0A143PT08"/>
<dbReference type="GO" id="GO:0020037">
    <property type="term" value="F:heme binding"/>
    <property type="evidence" value="ECO:0007669"/>
    <property type="project" value="InterPro"/>
</dbReference>
<dbReference type="PROSITE" id="PS51007">
    <property type="entry name" value="CYTC"/>
    <property type="match status" value="1"/>
</dbReference>
<dbReference type="Pfam" id="PF13646">
    <property type="entry name" value="HEAT_2"/>
    <property type="match status" value="1"/>
</dbReference>
<keyword evidence="9" id="KW-1185">Reference proteome</keyword>
<dbReference type="SUPFAM" id="SSF50952">
    <property type="entry name" value="Soluble quinoprotein glucose dehydrogenase"/>
    <property type="match status" value="1"/>
</dbReference>
<dbReference type="PANTHER" id="PTHR33546">
    <property type="entry name" value="LARGE, MULTIFUNCTIONAL SECRETED PROTEIN-RELATED"/>
    <property type="match status" value="1"/>
</dbReference>
<evidence type="ECO:0000256" key="3">
    <source>
        <dbReference type="ARBA" id="ARBA00023004"/>
    </source>
</evidence>
<feature type="signal peptide" evidence="6">
    <location>
        <begin position="1"/>
        <end position="26"/>
    </location>
</feature>
<dbReference type="SUPFAM" id="SSF46626">
    <property type="entry name" value="Cytochrome c"/>
    <property type="match status" value="1"/>
</dbReference>
<evidence type="ECO:0000256" key="6">
    <source>
        <dbReference type="SAM" id="SignalP"/>
    </source>
</evidence>
<dbReference type="InterPro" id="IPR009056">
    <property type="entry name" value="Cyt_c-like_dom"/>
</dbReference>
<dbReference type="InterPro" id="IPR011041">
    <property type="entry name" value="Quinoprot_gluc/sorb_DH_b-prop"/>
</dbReference>
<dbReference type="Gene3D" id="2.120.10.30">
    <property type="entry name" value="TolB, C-terminal domain"/>
    <property type="match status" value="1"/>
</dbReference>
<dbReference type="InterPro" id="IPR036909">
    <property type="entry name" value="Cyt_c-like_dom_sf"/>
</dbReference>
<dbReference type="InterPro" id="IPR016024">
    <property type="entry name" value="ARM-type_fold"/>
</dbReference>
<feature type="region of interest" description="Disordered" evidence="5">
    <location>
        <begin position="23"/>
        <end position="42"/>
    </location>
</feature>
<name>A0A143PT08_LUTPR</name>
<feature type="domain" description="Cytochrome c" evidence="7">
    <location>
        <begin position="877"/>
        <end position="1009"/>
    </location>
</feature>
<dbReference type="PATRIC" id="fig|1813736.3.peg.5293"/>
<keyword evidence="1 4" id="KW-0349">Heme</keyword>
<sequence length="1009" mass="107874" precursor="true">MRMRSFATALLVLAGVSLTTSIRMQAGHQQEPTRRRGDDRRALSPADALRSFVLEPGYRIDLVAAEPLVQDPVAIAFDEHGRLFVAENRGYPDPLEGQPPEPARGVIALLTDTDQDGRYDARSDFATGLTYPNGLMVWDEGVFVTMAPDLLYLKDTNGDGVADERRVVLTGFSATRTAQIRFSHPTLGPDGWIYFTSGLNGGTVTSPDHPERPPVVFSSSDSRYHPRTGAFELVGGQGQYGLTFDDEGRRFICANRHPVWHVVLEPAQLQRNPDLAFSDTVQEVSKVGAEAVVWPLTRDLTTASFHPTLINTPHAGTFTSASGVHIHRGDALPEGHAGSVFIAESAQNLVQRQVRESAGVTFRSTPARTGVEFLASQDSWFRPVQLADGPDGALYVVDMYRKDIDHPAYVPEESRRLFDFTAGRGMGRIYRVAARDRAPGGDTSLLATASTARLVATLGHRNAWRRETAQRLLVERHAVGAETGLRAGAAGDTALARLHALWTLDALDLLRPADVRTALGDASPGVRENAVRLTERHLRTWPELIDPLLALVDDGDARVRLHVALALGGSDDARTVVALASIARRDGADRWVRAAVFSGLRGRAAALLEAFQSSTTAPAGIAARAGVMQDLGRLYGATESPERCVALIAAIADPSAELSWQPAALAGLAEGLRARAAVASAASGATGVRDESALMALVSADQPDARAARARLDIQMARAAALAVIEEAPMEQRLPAIELLAHGDAASASAPLLQLLAPARPAVVQVAAVRALTRMHGITAAANLLEPARWQAYTPRVRDAVLTAMIAEDRLVNVLLDAVARNDVSPAAIGAARARRLVTHRDPRISVRARTLLAGLDAAGGLPVFQRARTEVLNRSGVPSRGRQQFAAQCVACHTFGSGGGRVGPDLSGIRNQPADTILLHILVPDYEITPGYESYAVQTRDGRTLTGRLESETAGSLTIRDAAGEAHTVLRTDVASLAAAQGSLMPATFHEVLSSQDLADLIAYLKAP</sequence>
<dbReference type="InterPro" id="IPR011989">
    <property type="entry name" value="ARM-like"/>
</dbReference>
<evidence type="ECO:0000256" key="1">
    <source>
        <dbReference type="ARBA" id="ARBA00022617"/>
    </source>
</evidence>
<dbReference type="PANTHER" id="PTHR33546:SF1">
    <property type="entry name" value="LARGE, MULTIFUNCTIONAL SECRETED PROTEIN"/>
    <property type="match status" value="1"/>
</dbReference>
<feature type="chain" id="PRO_5007511899" evidence="6">
    <location>
        <begin position="27"/>
        <end position="1009"/>
    </location>
</feature>
<dbReference type="GO" id="GO:0046872">
    <property type="term" value="F:metal ion binding"/>
    <property type="evidence" value="ECO:0007669"/>
    <property type="project" value="UniProtKB-KW"/>
</dbReference>
<evidence type="ECO:0000259" key="7">
    <source>
        <dbReference type="PROSITE" id="PS51007"/>
    </source>
</evidence>
<reference evidence="8 9" key="1">
    <citation type="journal article" date="2016" name="Genome Announc.">
        <title>First Complete Genome Sequence of a Subdivision 6 Acidobacterium Strain.</title>
        <authorList>
            <person name="Huang S."/>
            <person name="Vieira S."/>
            <person name="Bunk B."/>
            <person name="Riedel T."/>
            <person name="Sproer C."/>
            <person name="Overmann J."/>
        </authorList>
    </citation>
    <scope>NUCLEOTIDE SEQUENCE [LARGE SCALE GENOMIC DNA]</scope>
    <source>
        <strain evidence="9">DSM 100886 HEG_-6_39</strain>
    </source>
</reference>
<dbReference type="NCBIfam" id="TIGR02604">
    <property type="entry name" value="Piru_Ver_Nterm"/>
    <property type="match status" value="1"/>
</dbReference>
<evidence type="ECO:0000313" key="9">
    <source>
        <dbReference type="Proteomes" id="UP000076079"/>
    </source>
</evidence>
<dbReference type="GO" id="GO:0009055">
    <property type="term" value="F:electron transfer activity"/>
    <property type="evidence" value="ECO:0007669"/>
    <property type="project" value="InterPro"/>
</dbReference>
<dbReference type="Gene3D" id="1.25.10.10">
    <property type="entry name" value="Leucine-rich Repeat Variant"/>
    <property type="match status" value="1"/>
</dbReference>